<name>A0A060D1L0_9CAUD</name>
<evidence type="ECO:0000313" key="1">
    <source>
        <dbReference type="EMBL" id="AIB07048.1"/>
    </source>
</evidence>
<dbReference type="EMBL" id="KJ802832">
    <property type="protein sequence ID" value="AIB07048.1"/>
    <property type="molecule type" value="Genomic_DNA"/>
</dbReference>
<reference evidence="1 2" key="1">
    <citation type="submission" date="2014-07" db="EMBL/GenBank/DDBJ databases">
        <title>The genome sequence of Salmonella phage 9NA shows that it represents an unstudied type of tailed phage.</title>
        <authorList>
            <person name="Casjens S.R."/>
            <person name="Leavitt J.C."/>
            <person name="Hatfull G.F."/>
            <person name="Hendrix R.W."/>
        </authorList>
    </citation>
    <scope>NUCLEOTIDE SEQUENCE [LARGE SCALE GENOMIC DNA]</scope>
</reference>
<proteinExistence type="predicted"/>
<sequence>MNLSDVSGIVYNRVLANLPVEITPDRFVIASGGLPDDTTEKPGLILTHNPGPWAITTLGGEGVCRRRLRTGNVFLQVRTPAQYGMDTLSIDIADRLARLFEGIWQDRPLIYTDVDVRYQGRDNSWFLTNTVITYEFEEIY</sequence>
<evidence type="ECO:0000313" key="2">
    <source>
        <dbReference type="Proteomes" id="UP000026985"/>
    </source>
</evidence>
<dbReference type="KEGG" id="vg:22110903"/>
<protein>
    <submittedName>
        <fullName evidence="1">Uncharacterized protein</fullName>
    </submittedName>
</protein>
<dbReference type="OrthoDB" id="30965at10239"/>
<dbReference type="Proteomes" id="UP000026985">
    <property type="component" value="Segment"/>
</dbReference>
<keyword evidence="2" id="KW-1185">Reference proteome</keyword>
<dbReference type="RefSeq" id="YP_009101215.1">
    <property type="nucleotide sequence ID" value="NC_025443.1"/>
</dbReference>
<accession>A0A060D1L0</accession>
<organism evidence="1 2">
    <name type="scientific">Salmonella phage 9NA</name>
    <dbReference type="NCBI Taxonomy" id="1113547"/>
    <lineage>
        <taxon>Viruses</taxon>
        <taxon>Duplodnaviria</taxon>
        <taxon>Heunggongvirae</taxon>
        <taxon>Uroviricota</taxon>
        <taxon>Caudoviricetes</taxon>
        <taxon>Nonanavirus</taxon>
        <taxon>Nonanavirus nv9NA</taxon>
    </lineage>
</organism>
<gene>
    <name evidence="1" type="ORF">9NA_045</name>
</gene>